<evidence type="ECO:0000313" key="3">
    <source>
        <dbReference type="Proteomes" id="UP001362999"/>
    </source>
</evidence>
<dbReference type="AlphaFoldDB" id="A0AAV9ZFS5"/>
<evidence type="ECO:0000313" key="2">
    <source>
        <dbReference type="EMBL" id="KAK6980887.1"/>
    </source>
</evidence>
<dbReference type="Proteomes" id="UP001362999">
    <property type="component" value="Unassembled WGS sequence"/>
</dbReference>
<accession>A0AAV9ZFS5</accession>
<evidence type="ECO:0000256" key="1">
    <source>
        <dbReference type="SAM" id="MobiDB-lite"/>
    </source>
</evidence>
<proteinExistence type="predicted"/>
<feature type="region of interest" description="Disordered" evidence="1">
    <location>
        <begin position="211"/>
        <end position="241"/>
    </location>
</feature>
<keyword evidence="3" id="KW-1185">Reference proteome</keyword>
<reference evidence="2 3" key="1">
    <citation type="journal article" date="2024" name="J Genomics">
        <title>Draft genome sequencing and assembly of Favolaschia claudopus CIRM-BRFM 2984 isolated from oak limbs.</title>
        <authorList>
            <person name="Navarro D."/>
            <person name="Drula E."/>
            <person name="Chaduli D."/>
            <person name="Cazenave R."/>
            <person name="Ahrendt S."/>
            <person name="Wang J."/>
            <person name="Lipzen A."/>
            <person name="Daum C."/>
            <person name="Barry K."/>
            <person name="Grigoriev I.V."/>
            <person name="Favel A."/>
            <person name="Rosso M.N."/>
            <person name="Martin F."/>
        </authorList>
    </citation>
    <scope>NUCLEOTIDE SEQUENCE [LARGE SCALE GENOMIC DNA]</scope>
    <source>
        <strain evidence="2 3">CIRM-BRFM 2984</strain>
    </source>
</reference>
<protein>
    <submittedName>
        <fullName evidence="2">Uncharacterized protein</fullName>
    </submittedName>
</protein>
<sequence length="241" mass="27574">MSFRIDGCAATFTVRWAPLARRLRYNEWEAHIAMIQHLPCEAEDWGIIFREMDPFYLFYVATIVLPFYTGLNYEQIPGIKDIVWLKTHPDDAHRRALVIIRKYRSQGFTLVIGYQQKHICGIDKSCPATKRSNRDEGCALAQFAKIPPGRTHFSPALIVSHEEVSWDLGGRDCNSHNSMEDAEIEAVSADCEQHCYDAWCTIAQCLLDMEDDEELISDSEEEEEDGEEEETGSEEGEEDSD</sequence>
<organism evidence="2 3">
    <name type="scientific">Favolaschia claudopus</name>
    <dbReference type="NCBI Taxonomy" id="2862362"/>
    <lineage>
        <taxon>Eukaryota</taxon>
        <taxon>Fungi</taxon>
        <taxon>Dikarya</taxon>
        <taxon>Basidiomycota</taxon>
        <taxon>Agaricomycotina</taxon>
        <taxon>Agaricomycetes</taxon>
        <taxon>Agaricomycetidae</taxon>
        <taxon>Agaricales</taxon>
        <taxon>Marasmiineae</taxon>
        <taxon>Mycenaceae</taxon>
        <taxon>Favolaschia</taxon>
    </lineage>
</organism>
<dbReference type="EMBL" id="JAWWNJ010000155">
    <property type="protein sequence ID" value="KAK6980887.1"/>
    <property type="molecule type" value="Genomic_DNA"/>
</dbReference>
<comment type="caution">
    <text evidence="2">The sequence shown here is derived from an EMBL/GenBank/DDBJ whole genome shotgun (WGS) entry which is preliminary data.</text>
</comment>
<name>A0AAV9ZFS5_9AGAR</name>
<gene>
    <name evidence="2" type="ORF">R3P38DRAFT_2808674</name>
</gene>